<dbReference type="Gramene" id="KZM96618">
    <property type="protein sequence ID" value="KZM96618"/>
    <property type="gene ID" value="DCAR_016020"/>
</dbReference>
<evidence type="ECO:0000313" key="3">
    <source>
        <dbReference type="EMBL" id="WOG95362.1"/>
    </source>
</evidence>
<dbReference type="Proteomes" id="UP000077755">
    <property type="component" value="Chromosome 4"/>
</dbReference>
<dbReference type="EMBL" id="CP093346">
    <property type="protein sequence ID" value="WOG95362.1"/>
    <property type="molecule type" value="Genomic_DNA"/>
</dbReference>
<evidence type="ECO:0000256" key="1">
    <source>
        <dbReference type="SAM" id="MobiDB-lite"/>
    </source>
</evidence>
<evidence type="ECO:0000313" key="4">
    <source>
        <dbReference type="Proteomes" id="UP000077755"/>
    </source>
</evidence>
<feature type="region of interest" description="Disordered" evidence="1">
    <location>
        <begin position="89"/>
        <end position="159"/>
    </location>
</feature>
<proteinExistence type="predicted"/>
<reference evidence="2" key="1">
    <citation type="journal article" date="2016" name="Nat. Genet.">
        <title>A high-quality carrot genome assembly provides new insights into carotenoid accumulation and asterid genome evolution.</title>
        <authorList>
            <person name="Iorizzo M."/>
            <person name="Ellison S."/>
            <person name="Senalik D."/>
            <person name="Zeng P."/>
            <person name="Satapoomin P."/>
            <person name="Huang J."/>
            <person name="Bowman M."/>
            <person name="Iovene M."/>
            <person name="Sanseverino W."/>
            <person name="Cavagnaro P."/>
            <person name="Yildiz M."/>
            <person name="Macko-Podgorni A."/>
            <person name="Moranska E."/>
            <person name="Grzebelus E."/>
            <person name="Grzebelus D."/>
            <person name="Ashrafi H."/>
            <person name="Zheng Z."/>
            <person name="Cheng S."/>
            <person name="Spooner D."/>
            <person name="Van Deynze A."/>
            <person name="Simon P."/>
        </authorList>
    </citation>
    <scope>NUCLEOTIDE SEQUENCE [LARGE SCALE GENOMIC DNA]</scope>
    <source>
        <tissue evidence="2">Leaf</tissue>
    </source>
</reference>
<keyword evidence="4" id="KW-1185">Reference proteome</keyword>
<dbReference type="AlphaFoldDB" id="A0A164ZYE9"/>
<reference evidence="3" key="2">
    <citation type="submission" date="2022-03" db="EMBL/GenBank/DDBJ databases">
        <title>Draft title - Genomic analysis of global carrot germplasm unveils the trajectory of domestication and the origin of high carotenoid orange carrot.</title>
        <authorList>
            <person name="Iorizzo M."/>
            <person name="Ellison S."/>
            <person name="Senalik D."/>
            <person name="Macko-Podgorni A."/>
            <person name="Grzebelus D."/>
            <person name="Bostan H."/>
            <person name="Rolling W."/>
            <person name="Curaba J."/>
            <person name="Simon P."/>
        </authorList>
    </citation>
    <scope>NUCLEOTIDE SEQUENCE</scope>
    <source>
        <tissue evidence="3">Leaf</tissue>
    </source>
</reference>
<dbReference type="EMBL" id="LNRQ01000004">
    <property type="protein sequence ID" value="KZM96618.1"/>
    <property type="molecule type" value="Genomic_DNA"/>
</dbReference>
<protein>
    <submittedName>
        <fullName evidence="2">Uncharacterized protein</fullName>
    </submittedName>
</protein>
<feature type="compositionally biased region" description="Basic and acidic residues" evidence="1">
    <location>
        <begin position="121"/>
        <end position="140"/>
    </location>
</feature>
<feature type="region of interest" description="Disordered" evidence="1">
    <location>
        <begin position="240"/>
        <end position="269"/>
    </location>
</feature>
<gene>
    <name evidence="2" type="ORF">DCAR_016020</name>
    <name evidence="3" type="ORF">DCAR_0414677</name>
</gene>
<accession>A0A164ZYE9</accession>
<evidence type="ECO:0000313" key="2">
    <source>
        <dbReference type="EMBL" id="KZM96618.1"/>
    </source>
</evidence>
<name>A0A164ZYE9_DAUCS</name>
<sequence>MFRGGDLGYLPWYRKPDGAGATVAVRRREEIEEYEEGRPKWFAGDKPKGLWNEAHFRNITFLYNHNLLLRDLSMASIDKARALYLARTRATKKKEGDEETGGTPSVSLSSVMGGETGGSSHLERGRNPRGNSEDERDPYGDRGYISSGSGLAPRGPTPSAAGAVGYSLTQFQAGMGWLESPSKSAAPLEALNIFTLSLHKELMAVEDDEKLMEATREALGQAKHPDRVEAEAIVAQMGCRNSRKRVEDSEGFVVQGSSGKAGQEEGESS</sequence>
<organism evidence="2">
    <name type="scientific">Daucus carota subsp. sativus</name>
    <name type="common">Carrot</name>
    <dbReference type="NCBI Taxonomy" id="79200"/>
    <lineage>
        <taxon>Eukaryota</taxon>
        <taxon>Viridiplantae</taxon>
        <taxon>Streptophyta</taxon>
        <taxon>Embryophyta</taxon>
        <taxon>Tracheophyta</taxon>
        <taxon>Spermatophyta</taxon>
        <taxon>Magnoliopsida</taxon>
        <taxon>eudicotyledons</taxon>
        <taxon>Gunneridae</taxon>
        <taxon>Pentapetalae</taxon>
        <taxon>asterids</taxon>
        <taxon>campanulids</taxon>
        <taxon>Apiales</taxon>
        <taxon>Apiaceae</taxon>
        <taxon>Apioideae</taxon>
        <taxon>Scandiceae</taxon>
        <taxon>Daucinae</taxon>
        <taxon>Daucus</taxon>
        <taxon>Daucus sect. Daucus</taxon>
    </lineage>
</organism>